<keyword evidence="2" id="KW-1185">Reference proteome</keyword>
<protein>
    <recommendedName>
        <fullName evidence="3">Sce7726 family protein</fullName>
    </recommendedName>
</protein>
<dbReference type="STRING" id="1891926.Fuma_00651"/>
<sequence length="296" mass="32561">MNNAVGIEPVALARFFSSAVLKELAGLGRSPTLTRLISESRILDAEPNITELGHLFDCAFSYLRRTCNRHEYVYKAAITRRVLLGEHNLNTASMLTEFRVGRCIADVVILNGTATAYEVKSERDNLARLPLQIEEYLRVFATVNVIAGENHLEEVLGCVPDAVGILKLSKTFRISPVREGINDAARTCPNAIFEAMTLREAAMALKNAGVSVPVVPNTQKYEALRSEFVRLDSVVAHGAMVDTLKKSRTLKSLKSFVSDIPESLHCASLSTRLRKRDHANLIAALKTPVSEAIGWS</sequence>
<dbReference type="EMBL" id="CP017641">
    <property type="protein sequence ID" value="APZ91065.1"/>
    <property type="molecule type" value="Genomic_DNA"/>
</dbReference>
<name>A0A1P8WAK2_9PLAN</name>
<evidence type="ECO:0008006" key="3">
    <source>
        <dbReference type="Google" id="ProtNLM"/>
    </source>
</evidence>
<gene>
    <name evidence="1" type="ORF">Fuma_00651</name>
</gene>
<organism evidence="1 2">
    <name type="scientific">Fuerstiella marisgermanici</name>
    <dbReference type="NCBI Taxonomy" id="1891926"/>
    <lineage>
        <taxon>Bacteria</taxon>
        <taxon>Pseudomonadati</taxon>
        <taxon>Planctomycetota</taxon>
        <taxon>Planctomycetia</taxon>
        <taxon>Planctomycetales</taxon>
        <taxon>Planctomycetaceae</taxon>
        <taxon>Fuerstiella</taxon>
    </lineage>
</organism>
<dbReference type="KEGG" id="fmr:Fuma_00651"/>
<dbReference type="AlphaFoldDB" id="A0A1P8WAK2"/>
<dbReference type="Proteomes" id="UP000187735">
    <property type="component" value="Chromosome"/>
</dbReference>
<proteinExistence type="predicted"/>
<reference evidence="1 2" key="1">
    <citation type="journal article" date="2016" name="Front. Microbiol.">
        <title>Fuerstia marisgermanicae gen. nov., sp. nov., an Unusual Member of the Phylum Planctomycetes from the German Wadden Sea.</title>
        <authorList>
            <person name="Kohn T."/>
            <person name="Heuer A."/>
            <person name="Jogler M."/>
            <person name="Vollmers J."/>
            <person name="Boedeker C."/>
            <person name="Bunk B."/>
            <person name="Rast P."/>
            <person name="Borchert D."/>
            <person name="Glockner I."/>
            <person name="Freese H.M."/>
            <person name="Klenk H.P."/>
            <person name="Overmann J."/>
            <person name="Kaster A.K."/>
            <person name="Rohde M."/>
            <person name="Wiegand S."/>
            <person name="Jogler C."/>
        </authorList>
    </citation>
    <scope>NUCLEOTIDE SEQUENCE [LARGE SCALE GENOMIC DNA]</scope>
    <source>
        <strain evidence="1 2">NH11</strain>
    </source>
</reference>
<dbReference type="InterPro" id="IPR047729">
    <property type="entry name" value="Sce7726-like"/>
</dbReference>
<dbReference type="OrthoDB" id="128875at2"/>
<evidence type="ECO:0000313" key="2">
    <source>
        <dbReference type="Proteomes" id="UP000187735"/>
    </source>
</evidence>
<dbReference type="NCBIfam" id="NF033832">
    <property type="entry name" value="sce7726_fam"/>
    <property type="match status" value="1"/>
</dbReference>
<dbReference type="RefSeq" id="WP_077022873.1">
    <property type="nucleotide sequence ID" value="NZ_CP017641.1"/>
</dbReference>
<evidence type="ECO:0000313" key="1">
    <source>
        <dbReference type="EMBL" id="APZ91065.1"/>
    </source>
</evidence>
<accession>A0A1P8WAK2</accession>